<dbReference type="Pfam" id="PF00276">
    <property type="entry name" value="Ribosomal_L23"/>
    <property type="match status" value="1"/>
</dbReference>
<evidence type="ECO:0000256" key="1">
    <source>
        <dbReference type="ARBA" id="ARBA00006700"/>
    </source>
</evidence>
<reference evidence="5 6" key="1">
    <citation type="journal article" date="2015" name="BMC Genomics">
        <title>Gene expression during zombie ant biting behavior reflects the complexity underlying fungal parasitic behavioral manipulation.</title>
        <authorList>
            <person name="de Bekker C."/>
            <person name="Ohm R.A."/>
            <person name="Loreto R.G."/>
            <person name="Sebastian A."/>
            <person name="Albert I."/>
            <person name="Merrow M."/>
            <person name="Brachmann A."/>
            <person name="Hughes D.P."/>
        </authorList>
    </citation>
    <scope>NUCLEOTIDE SEQUENCE [LARGE SCALE GENOMIC DNA]</scope>
    <source>
        <strain evidence="5 6">SC16a</strain>
    </source>
</reference>
<dbReference type="PANTHER" id="PTHR12059:SF5">
    <property type="entry name" value="LARGE RIBOSOMAL SUBUNIT PROTEIN UL23M"/>
    <property type="match status" value="1"/>
</dbReference>
<dbReference type="Proteomes" id="UP000037136">
    <property type="component" value="Unassembled WGS sequence"/>
</dbReference>
<keyword evidence="2" id="KW-0689">Ribosomal protein</keyword>
<evidence type="ECO:0000313" key="6">
    <source>
        <dbReference type="Proteomes" id="UP000037136"/>
    </source>
</evidence>
<dbReference type="Gene3D" id="3.30.70.330">
    <property type="match status" value="1"/>
</dbReference>
<comment type="caution">
    <text evidence="5">The sequence shown here is derived from an EMBL/GenBank/DDBJ whole genome shotgun (WGS) entry which is preliminary data.</text>
</comment>
<evidence type="ECO:0000313" key="5">
    <source>
        <dbReference type="EMBL" id="PFH58434.1"/>
    </source>
</evidence>
<proteinExistence type="inferred from homology"/>
<evidence type="ECO:0000256" key="2">
    <source>
        <dbReference type="ARBA" id="ARBA00022980"/>
    </source>
</evidence>
<dbReference type="GO" id="GO:0032543">
    <property type="term" value="P:mitochondrial translation"/>
    <property type="evidence" value="ECO:0007669"/>
    <property type="project" value="TreeGrafter"/>
</dbReference>
<dbReference type="OrthoDB" id="275582at2759"/>
<dbReference type="InterPro" id="IPR012677">
    <property type="entry name" value="Nucleotide-bd_a/b_plait_sf"/>
</dbReference>
<dbReference type="EMBL" id="LAZP02000292">
    <property type="protein sequence ID" value="PFH58434.1"/>
    <property type="molecule type" value="Genomic_DNA"/>
</dbReference>
<dbReference type="InterPro" id="IPR013025">
    <property type="entry name" value="Ribosomal_uL23-like"/>
</dbReference>
<protein>
    <recommendedName>
        <fullName evidence="4">Large ribosomal subunit protein uL23m</fullName>
    </recommendedName>
</protein>
<dbReference type="InterPro" id="IPR012678">
    <property type="entry name" value="Ribosomal_uL23/eL15/eS24_sf"/>
</dbReference>
<dbReference type="GO" id="GO:0003735">
    <property type="term" value="F:structural constituent of ribosome"/>
    <property type="evidence" value="ECO:0007669"/>
    <property type="project" value="InterPro"/>
</dbReference>
<organism evidence="5 6">
    <name type="scientific">Ophiocordyceps unilateralis</name>
    <name type="common">Zombie-ant fungus</name>
    <name type="synonym">Torrubia unilateralis</name>
    <dbReference type="NCBI Taxonomy" id="268505"/>
    <lineage>
        <taxon>Eukaryota</taxon>
        <taxon>Fungi</taxon>
        <taxon>Dikarya</taxon>
        <taxon>Ascomycota</taxon>
        <taxon>Pezizomycotina</taxon>
        <taxon>Sordariomycetes</taxon>
        <taxon>Hypocreomycetidae</taxon>
        <taxon>Hypocreales</taxon>
        <taxon>Ophiocordycipitaceae</taxon>
        <taxon>Ophiocordyceps</taxon>
    </lineage>
</organism>
<dbReference type="SUPFAM" id="SSF54189">
    <property type="entry name" value="Ribosomal proteins S24e, L23 and L15e"/>
    <property type="match status" value="1"/>
</dbReference>
<name>A0A2A9PB52_OPHUN</name>
<dbReference type="STRING" id="268505.A0A2A9PB52"/>
<dbReference type="PANTHER" id="PTHR12059">
    <property type="entry name" value="RIBOSOMAL PROTEIN L23-RELATED"/>
    <property type="match status" value="1"/>
</dbReference>
<keyword evidence="3" id="KW-0687">Ribonucleoprotein</keyword>
<keyword evidence="6" id="KW-1185">Reference proteome</keyword>
<sequence length="201" mass="23574">MPPFKLGQKKLYLPNHVVSMVRFANIPLNEACFHVPLRFNKFDLRDYLWNVYGVEVLSVRSNVVQKPLARRPYTERAVYRPPSIKFMRVTLRKPFEWPDRPTNLDPWHHDLWMRRERAQKQYQAQSMEEQGIEKMTLISQKPWSENRKGLAALAKKMLEGKVKWSNGVDLDPKWDQLLAKDVEDVATAAGYSAPKEEAQKP</sequence>
<comment type="similarity">
    <text evidence="1">Belongs to the universal ribosomal protein uL23 family.</text>
</comment>
<dbReference type="GO" id="GO:0005762">
    <property type="term" value="C:mitochondrial large ribosomal subunit"/>
    <property type="evidence" value="ECO:0007669"/>
    <property type="project" value="TreeGrafter"/>
</dbReference>
<dbReference type="AlphaFoldDB" id="A0A2A9PB52"/>
<gene>
    <name evidence="5" type="ORF">XA68_13686</name>
</gene>
<accession>A0A2A9PB52</accession>
<evidence type="ECO:0000256" key="3">
    <source>
        <dbReference type="ARBA" id="ARBA00023274"/>
    </source>
</evidence>
<evidence type="ECO:0000256" key="4">
    <source>
        <dbReference type="ARBA" id="ARBA00039977"/>
    </source>
</evidence>
<reference evidence="5 6" key="2">
    <citation type="journal article" date="2017" name="Sci. Rep.">
        <title>Ant-infecting Ophiocordyceps genomes reveal a high diversity of potential behavioral manipulation genes and a possible major role for enterotoxins.</title>
        <authorList>
            <person name="de Bekker C."/>
            <person name="Ohm R.A."/>
            <person name="Evans H.C."/>
            <person name="Brachmann A."/>
            <person name="Hughes D.P."/>
        </authorList>
    </citation>
    <scope>NUCLEOTIDE SEQUENCE [LARGE SCALE GENOMIC DNA]</scope>
    <source>
        <strain evidence="5 6">SC16a</strain>
    </source>
</reference>